<evidence type="ECO:0000313" key="14">
    <source>
        <dbReference type="EMBL" id="SEJ15358.1"/>
    </source>
</evidence>
<gene>
    <name evidence="14" type="ORF">SAMN04487834_10657</name>
</gene>
<evidence type="ECO:0000256" key="1">
    <source>
        <dbReference type="ARBA" id="ARBA00003408"/>
    </source>
</evidence>
<evidence type="ECO:0000256" key="13">
    <source>
        <dbReference type="SAM" id="Phobius"/>
    </source>
</evidence>
<dbReference type="InterPro" id="IPR048279">
    <property type="entry name" value="MdtK-like"/>
</dbReference>
<evidence type="ECO:0000256" key="3">
    <source>
        <dbReference type="ARBA" id="ARBA00010199"/>
    </source>
</evidence>
<evidence type="ECO:0000256" key="12">
    <source>
        <dbReference type="ARBA" id="ARBA00031636"/>
    </source>
</evidence>
<evidence type="ECO:0000256" key="8">
    <source>
        <dbReference type="ARBA" id="ARBA00022692"/>
    </source>
</evidence>
<dbReference type="PANTHER" id="PTHR43298:SF2">
    <property type="entry name" value="FMN_FAD EXPORTER YEEO-RELATED"/>
    <property type="match status" value="1"/>
</dbReference>
<dbReference type="RefSeq" id="WP_074732646.1">
    <property type="nucleotide sequence ID" value="NZ_FNYK01000065.1"/>
</dbReference>
<evidence type="ECO:0000313" key="15">
    <source>
        <dbReference type="Proteomes" id="UP000183028"/>
    </source>
</evidence>
<keyword evidence="5" id="KW-0813">Transport</keyword>
<keyword evidence="8 13" id="KW-0812">Transmembrane</keyword>
<feature type="transmembrane region" description="Helical" evidence="13">
    <location>
        <begin position="57"/>
        <end position="80"/>
    </location>
</feature>
<dbReference type="InterPro" id="IPR050222">
    <property type="entry name" value="MATE_MdtK"/>
</dbReference>
<feature type="transmembrane region" description="Helical" evidence="13">
    <location>
        <begin position="163"/>
        <end position="183"/>
    </location>
</feature>
<dbReference type="GO" id="GO:0006811">
    <property type="term" value="P:monoatomic ion transport"/>
    <property type="evidence" value="ECO:0007669"/>
    <property type="project" value="UniProtKB-KW"/>
</dbReference>
<evidence type="ECO:0000256" key="11">
    <source>
        <dbReference type="ARBA" id="ARBA00023136"/>
    </source>
</evidence>
<name>A0A1H6WEG2_9FIRM</name>
<feature type="transmembrane region" description="Helical" evidence="13">
    <location>
        <begin position="312"/>
        <end position="333"/>
    </location>
</feature>
<feature type="transmembrane region" description="Helical" evidence="13">
    <location>
        <begin position="353"/>
        <end position="377"/>
    </location>
</feature>
<dbReference type="GO" id="GO:0042910">
    <property type="term" value="F:xenobiotic transmembrane transporter activity"/>
    <property type="evidence" value="ECO:0007669"/>
    <property type="project" value="InterPro"/>
</dbReference>
<dbReference type="InterPro" id="IPR002528">
    <property type="entry name" value="MATE_fam"/>
</dbReference>
<keyword evidence="9 13" id="KW-1133">Transmembrane helix</keyword>
<feature type="transmembrane region" description="Helical" evidence="13">
    <location>
        <begin position="9"/>
        <end position="27"/>
    </location>
</feature>
<evidence type="ECO:0000256" key="10">
    <source>
        <dbReference type="ARBA" id="ARBA00023065"/>
    </source>
</evidence>
<dbReference type="OrthoDB" id="62420at2"/>
<comment type="function">
    <text evidence="1">Multidrug efflux pump.</text>
</comment>
<evidence type="ECO:0000256" key="5">
    <source>
        <dbReference type="ARBA" id="ARBA00022448"/>
    </source>
</evidence>
<dbReference type="PIRSF" id="PIRSF006603">
    <property type="entry name" value="DinF"/>
    <property type="match status" value="1"/>
</dbReference>
<feature type="transmembrane region" description="Helical" evidence="13">
    <location>
        <begin position="414"/>
        <end position="436"/>
    </location>
</feature>
<evidence type="ECO:0000256" key="7">
    <source>
        <dbReference type="ARBA" id="ARBA00022475"/>
    </source>
</evidence>
<comment type="subcellular location">
    <subcellularLocation>
        <location evidence="2">Cell membrane</location>
        <topology evidence="2">Multi-pass membrane protein</topology>
    </subcellularLocation>
</comment>
<feature type="transmembrane region" description="Helical" evidence="13">
    <location>
        <begin position="134"/>
        <end position="151"/>
    </location>
</feature>
<dbReference type="Proteomes" id="UP000183028">
    <property type="component" value="Unassembled WGS sequence"/>
</dbReference>
<dbReference type="Pfam" id="PF01554">
    <property type="entry name" value="MatE"/>
    <property type="match status" value="2"/>
</dbReference>
<evidence type="ECO:0000256" key="2">
    <source>
        <dbReference type="ARBA" id="ARBA00004651"/>
    </source>
</evidence>
<dbReference type="NCBIfam" id="TIGR00797">
    <property type="entry name" value="matE"/>
    <property type="match status" value="1"/>
</dbReference>
<evidence type="ECO:0000256" key="4">
    <source>
        <dbReference type="ARBA" id="ARBA00020268"/>
    </source>
</evidence>
<evidence type="ECO:0000256" key="6">
    <source>
        <dbReference type="ARBA" id="ARBA00022449"/>
    </source>
</evidence>
<sequence length="442" mass="47452">MQRDLTKGSLLKNIVVFSLPFLLSYFLQTLYGMADLFIVGQFDGASVISGVAIGSQVMHMITVMLVGVATGGAVMIGRYVGAHDKENVSKTIGNTITIFVIIAAILTALLLLLVSPIVTIMSTPKEAIVETSNYLKICFIGIPFIIAYNVISSIFRGMGDSKSPMYFIAVACVVNIALDYYFIGTLSMHASGAALATIIAQAFSVLVAILAIVTKKLIQLSFSSLKFEKEIVTSILKIGIPVSLQDGFIQVAFLIITIIANSRGVEISAAVGIVEKIISFLFLVPSTMMQTVSTISSQAIGAGKKALARKTLFTSMAISTSIGLIFAISFQFISEPVIALFTHDAKVVQLATGYMHSYVFDCAIASMHFCFSGFFVASGYSIVSFIHNVASIITLRVPGAYLASIYYPKTLFPMGLAAPAGGVLQLAICIGFYRYLRKKNKI</sequence>
<dbReference type="AlphaFoldDB" id="A0A1H6WEG2"/>
<feature type="transmembrane region" description="Helical" evidence="13">
    <location>
        <begin position="389"/>
        <end position="408"/>
    </location>
</feature>
<organism evidence="14 15">
    <name type="scientific">Sharpea azabuensis</name>
    <dbReference type="NCBI Taxonomy" id="322505"/>
    <lineage>
        <taxon>Bacteria</taxon>
        <taxon>Bacillati</taxon>
        <taxon>Bacillota</taxon>
        <taxon>Erysipelotrichia</taxon>
        <taxon>Erysipelotrichales</taxon>
        <taxon>Coprobacillaceae</taxon>
        <taxon>Sharpea</taxon>
    </lineage>
</organism>
<dbReference type="EMBL" id="FNYK01000065">
    <property type="protein sequence ID" value="SEJ15358.1"/>
    <property type="molecule type" value="Genomic_DNA"/>
</dbReference>
<dbReference type="PANTHER" id="PTHR43298">
    <property type="entry name" value="MULTIDRUG RESISTANCE PROTEIN NORM-RELATED"/>
    <property type="match status" value="1"/>
</dbReference>
<protein>
    <recommendedName>
        <fullName evidence="4">Probable multidrug resistance protein NorM</fullName>
    </recommendedName>
    <alternativeName>
        <fullName evidence="12">Multidrug-efflux transporter</fullName>
    </alternativeName>
</protein>
<reference evidence="15" key="1">
    <citation type="submission" date="2016-10" db="EMBL/GenBank/DDBJ databases">
        <authorList>
            <person name="Varghese N."/>
        </authorList>
    </citation>
    <scope>NUCLEOTIDE SEQUENCE [LARGE SCALE GENOMIC DNA]</scope>
    <source>
        <strain evidence="15">DSM 20406</strain>
    </source>
</reference>
<keyword evidence="10" id="KW-0406">Ion transport</keyword>
<keyword evidence="6" id="KW-0050">Antiport</keyword>
<dbReference type="GO" id="GO:0005886">
    <property type="term" value="C:plasma membrane"/>
    <property type="evidence" value="ECO:0007669"/>
    <property type="project" value="UniProtKB-SubCell"/>
</dbReference>
<dbReference type="STRING" id="322505.SAMN04487836_1498"/>
<feature type="transmembrane region" description="Helical" evidence="13">
    <location>
        <begin position="92"/>
        <end position="114"/>
    </location>
</feature>
<comment type="similarity">
    <text evidence="3">Belongs to the multi antimicrobial extrusion (MATE) (TC 2.A.66.1) family.</text>
</comment>
<dbReference type="GO" id="GO:0015297">
    <property type="term" value="F:antiporter activity"/>
    <property type="evidence" value="ECO:0007669"/>
    <property type="project" value="UniProtKB-KW"/>
</dbReference>
<keyword evidence="11 13" id="KW-0472">Membrane</keyword>
<feature type="transmembrane region" description="Helical" evidence="13">
    <location>
        <begin position="189"/>
        <end position="214"/>
    </location>
</feature>
<proteinExistence type="inferred from homology"/>
<evidence type="ECO:0000256" key="9">
    <source>
        <dbReference type="ARBA" id="ARBA00022989"/>
    </source>
</evidence>
<dbReference type="eggNOG" id="COG0534">
    <property type="taxonomic scope" value="Bacteria"/>
</dbReference>
<keyword evidence="7" id="KW-1003">Cell membrane</keyword>
<accession>A0A1H6WEG2</accession>
<dbReference type="CDD" id="cd13138">
    <property type="entry name" value="MATE_yoeA_like"/>
    <property type="match status" value="1"/>
</dbReference>
<keyword evidence="15" id="KW-1185">Reference proteome</keyword>